<evidence type="ECO:0000313" key="1">
    <source>
        <dbReference type="EMBL" id="MFD3000394.1"/>
    </source>
</evidence>
<accession>A0ABW6BVF6</accession>
<dbReference type="RefSeq" id="WP_377483363.1">
    <property type="nucleotide sequence ID" value="NZ_JBHUOX010000005.1"/>
</dbReference>
<dbReference type="Proteomes" id="UP001597641">
    <property type="component" value="Unassembled WGS sequence"/>
</dbReference>
<sequence>MKVDLYTKTVLTVIAACLTVLVLKEVEVLPKAHADSSVSYTKGNVNYGLVPVNADGTINVKLSTTDVVKVAVEEVDRYAFRYCTVPVEVQ</sequence>
<comment type="caution">
    <text evidence="1">The sequence shown here is derived from an EMBL/GenBank/DDBJ whole genome shotgun (WGS) entry which is preliminary data.</text>
</comment>
<name>A0ABW6BVF6_9BACT</name>
<proteinExistence type="predicted"/>
<keyword evidence="2" id="KW-1185">Reference proteome</keyword>
<protein>
    <submittedName>
        <fullName evidence="1">Uncharacterized protein</fullName>
    </submittedName>
</protein>
<gene>
    <name evidence="1" type="ORF">ACFS7Z_08495</name>
</gene>
<dbReference type="EMBL" id="JBHUOX010000005">
    <property type="protein sequence ID" value="MFD3000394.1"/>
    <property type="molecule type" value="Genomic_DNA"/>
</dbReference>
<evidence type="ECO:0000313" key="2">
    <source>
        <dbReference type="Proteomes" id="UP001597641"/>
    </source>
</evidence>
<organism evidence="1 2">
    <name type="scientific">Pontibacter toksunensis</name>
    <dbReference type="NCBI Taxonomy" id="1332631"/>
    <lineage>
        <taxon>Bacteria</taxon>
        <taxon>Pseudomonadati</taxon>
        <taxon>Bacteroidota</taxon>
        <taxon>Cytophagia</taxon>
        <taxon>Cytophagales</taxon>
        <taxon>Hymenobacteraceae</taxon>
        <taxon>Pontibacter</taxon>
    </lineage>
</organism>
<reference evidence="2" key="1">
    <citation type="journal article" date="2019" name="Int. J. Syst. Evol. Microbiol.">
        <title>The Global Catalogue of Microorganisms (GCM) 10K type strain sequencing project: providing services to taxonomists for standard genome sequencing and annotation.</title>
        <authorList>
            <consortium name="The Broad Institute Genomics Platform"/>
            <consortium name="The Broad Institute Genome Sequencing Center for Infectious Disease"/>
            <person name="Wu L."/>
            <person name="Ma J."/>
        </authorList>
    </citation>
    <scope>NUCLEOTIDE SEQUENCE [LARGE SCALE GENOMIC DNA]</scope>
    <source>
        <strain evidence="2">KCTC 23984</strain>
    </source>
</reference>